<evidence type="ECO:0008006" key="4">
    <source>
        <dbReference type="Google" id="ProtNLM"/>
    </source>
</evidence>
<keyword evidence="3" id="KW-1185">Reference proteome</keyword>
<dbReference type="NCBIfam" id="TIGR03165">
    <property type="entry name" value="F1F0_chp_2"/>
    <property type="match status" value="1"/>
</dbReference>
<dbReference type="Proteomes" id="UP000199169">
    <property type="component" value="Unassembled WGS sequence"/>
</dbReference>
<evidence type="ECO:0000256" key="1">
    <source>
        <dbReference type="SAM" id="Phobius"/>
    </source>
</evidence>
<dbReference type="InterPro" id="IPR017581">
    <property type="entry name" value="AtpR-like"/>
</dbReference>
<dbReference type="Pfam" id="PF12966">
    <property type="entry name" value="AtpR"/>
    <property type="match status" value="1"/>
</dbReference>
<keyword evidence="1" id="KW-0812">Transmembrane</keyword>
<keyword evidence="1" id="KW-1133">Transmembrane helix</keyword>
<proteinExistence type="predicted"/>
<accession>A0A1A8XKQ7</accession>
<reference evidence="2 3" key="1">
    <citation type="submission" date="2016-06" db="EMBL/GenBank/DDBJ databases">
        <authorList>
            <person name="Kjaerup R.B."/>
            <person name="Dalgaard T.S."/>
            <person name="Juul-Madsen H.R."/>
        </authorList>
    </citation>
    <scope>NUCLEOTIDE SEQUENCE [LARGE SCALE GENOMIC DNA]</scope>
    <source>
        <strain evidence="2">3</strain>
    </source>
</reference>
<dbReference type="AlphaFoldDB" id="A0A1A8XKQ7"/>
<protein>
    <recommendedName>
        <fullName evidence="4">F1/F0 ATPase, Methanosarcina type, subunit 2</fullName>
    </recommendedName>
</protein>
<dbReference type="STRING" id="1860102.ACCAA_270013"/>
<feature type="transmembrane region" description="Helical" evidence="1">
    <location>
        <begin position="6"/>
        <end position="27"/>
    </location>
</feature>
<evidence type="ECO:0000313" key="3">
    <source>
        <dbReference type="Proteomes" id="UP000199169"/>
    </source>
</evidence>
<organism evidence="2 3">
    <name type="scientific">Candidatus Accumulibacter aalborgensis</name>
    <dbReference type="NCBI Taxonomy" id="1860102"/>
    <lineage>
        <taxon>Bacteria</taxon>
        <taxon>Pseudomonadati</taxon>
        <taxon>Pseudomonadota</taxon>
        <taxon>Betaproteobacteria</taxon>
        <taxon>Candidatus Accumulibacter</taxon>
    </lineage>
</organism>
<gene>
    <name evidence="2" type="ORF">ACCAA_270013</name>
</gene>
<sequence>MNETLALLLAGTLGGALGAIFFGGLWWTVNKGTSSRHPAMFFLASLLLRTSTTLAGFYLVAGGDWQRLLWCCLGFVMARPAVTWLTRLPPRDPLRSPPEVSDAP</sequence>
<feature type="transmembrane region" description="Helical" evidence="1">
    <location>
        <begin position="39"/>
        <end position="61"/>
    </location>
</feature>
<keyword evidence="1" id="KW-0472">Membrane</keyword>
<name>A0A1A8XKQ7_9PROT</name>
<evidence type="ECO:0000313" key="2">
    <source>
        <dbReference type="EMBL" id="SBT05730.1"/>
    </source>
</evidence>
<dbReference type="RefSeq" id="WP_186406744.1">
    <property type="nucleotide sequence ID" value="NZ_FLQX01000102.1"/>
</dbReference>
<dbReference type="EMBL" id="FLQX01000102">
    <property type="protein sequence ID" value="SBT05730.1"/>
    <property type="molecule type" value="Genomic_DNA"/>
</dbReference>